<evidence type="ECO:0000256" key="1">
    <source>
        <dbReference type="ARBA" id="ARBA00023015"/>
    </source>
</evidence>
<dbReference type="InterPro" id="IPR039536">
    <property type="entry name" value="TetR_C_Proteobacteria"/>
</dbReference>
<feature type="compositionally biased region" description="Basic residues" evidence="5">
    <location>
        <begin position="222"/>
        <end position="233"/>
    </location>
</feature>
<dbReference type="Gene3D" id="1.10.357.10">
    <property type="entry name" value="Tetracycline Repressor, domain 2"/>
    <property type="match status" value="1"/>
</dbReference>
<keyword evidence="8" id="KW-1185">Reference proteome</keyword>
<keyword evidence="2 4" id="KW-0238">DNA-binding</keyword>
<dbReference type="PROSITE" id="PS01081">
    <property type="entry name" value="HTH_TETR_1"/>
    <property type="match status" value="1"/>
</dbReference>
<dbReference type="InterPro" id="IPR023772">
    <property type="entry name" value="DNA-bd_HTH_TetR-type_CS"/>
</dbReference>
<keyword evidence="1" id="KW-0805">Transcription regulation</keyword>
<evidence type="ECO:0000256" key="2">
    <source>
        <dbReference type="ARBA" id="ARBA00023125"/>
    </source>
</evidence>
<proteinExistence type="predicted"/>
<sequence length="287" mass="32100">MRKKSKEVEESSGERLLLTDKVDAILAGAMQEFLTHGYAATSMDRVTAAAGVSKATVYSYFQDKEGLFTALIEKLAKEKFMAVFNSEDPQFLAAEPELVLRRIANNILDGVGCSQELLSFIRLIIGESGRFPPLAQIFVRNVHKTALDVICNYFAAHPELQLPDPEVSARVFMGTLVHFRIIQDLLHGADILPMESDRLVENLVNLMTSKKVDIHGSQYSGTRRKASRRKRTSGGKFEADYGDETKKLRSIRLTDTAWAKLDELAQEKNLTRSEMIEIFARQGLGDS</sequence>
<dbReference type="InterPro" id="IPR050109">
    <property type="entry name" value="HTH-type_TetR-like_transc_reg"/>
</dbReference>
<gene>
    <name evidence="7" type="ORF">WJM97_07845</name>
</gene>
<feature type="region of interest" description="Disordered" evidence="5">
    <location>
        <begin position="217"/>
        <end position="239"/>
    </location>
</feature>
<evidence type="ECO:0000259" key="6">
    <source>
        <dbReference type="PROSITE" id="PS50977"/>
    </source>
</evidence>
<dbReference type="Pfam" id="PF00440">
    <property type="entry name" value="TetR_N"/>
    <property type="match status" value="1"/>
</dbReference>
<evidence type="ECO:0000313" key="7">
    <source>
        <dbReference type="EMBL" id="WZB89589.1"/>
    </source>
</evidence>
<reference evidence="7 8" key="1">
    <citation type="submission" date="2024-04" db="EMBL/GenBank/DDBJ databases">
        <title>Okeanomitos corallinicola gen. &amp; sp. nov. (Nostocales, Cyanobacteria), a new toxic marine heterocyst-forming cyanobacterium from a coral reef.</title>
        <authorList>
            <person name="Li H."/>
            <person name="Li R."/>
            <person name="Kang J."/>
            <person name="Hii K.S."/>
            <person name="Mohamed H.F."/>
            <person name="Xu X."/>
            <person name="Luo Z."/>
        </authorList>
    </citation>
    <scope>NUCLEOTIDE SEQUENCE [LARGE SCALE GENOMIC DNA]</scope>
    <source>
        <strain evidence="7 8">TIOX110</strain>
    </source>
</reference>
<feature type="domain" description="HTH tetR-type" evidence="6">
    <location>
        <begin position="19"/>
        <end position="79"/>
    </location>
</feature>
<feature type="DNA-binding region" description="H-T-H motif" evidence="4">
    <location>
        <begin position="42"/>
        <end position="61"/>
    </location>
</feature>
<keyword evidence="3" id="KW-0804">Transcription</keyword>
<dbReference type="Pfam" id="PF14246">
    <property type="entry name" value="TetR_C_7"/>
    <property type="match status" value="1"/>
</dbReference>
<protein>
    <submittedName>
        <fullName evidence="7">TetR/AcrR family transcriptional regulator</fullName>
    </submittedName>
</protein>
<organism evidence="7 8">
    <name type="scientific">Okeanomitos corallinicola TIOX110</name>
    <dbReference type="NCBI Taxonomy" id="3133117"/>
    <lineage>
        <taxon>Bacteria</taxon>
        <taxon>Bacillati</taxon>
        <taxon>Cyanobacteriota</taxon>
        <taxon>Cyanophyceae</taxon>
        <taxon>Nostocales</taxon>
        <taxon>Aphanizomenonaceae</taxon>
        <taxon>Okeanomitos</taxon>
    </lineage>
</organism>
<dbReference type="EMBL" id="CP150886">
    <property type="protein sequence ID" value="WZB89589.1"/>
    <property type="molecule type" value="Genomic_DNA"/>
</dbReference>
<evidence type="ECO:0000313" key="8">
    <source>
        <dbReference type="Proteomes" id="UP001483337"/>
    </source>
</evidence>
<evidence type="ECO:0000256" key="5">
    <source>
        <dbReference type="SAM" id="MobiDB-lite"/>
    </source>
</evidence>
<evidence type="ECO:0000256" key="4">
    <source>
        <dbReference type="PROSITE-ProRule" id="PRU00335"/>
    </source>
</evidence>
<dbReference type="RefSeq" id="WP_353932487.1">
    <property type="nucleotide sequence ID" value="NZ_CP150886.1"/>
</dbReference>
<dbReference type="SUPFAM" id="SSF46689">
    <property type="entry name" value="Homeodomain-like"/>
    <property type="match status" value="1"/>
</dbReference>
<dbReference type="PANTHER" id="PTHR30055:SF234">
    <property type="entry name" value="HTH-TYPE TRANSCRIPTIONAL REGULATOR BETI"/>
    <property type="match status" value="1"/>
</dbReference>
<dbReference type="InterPro" id="IPR009057">
    <property type="entry name" value="Homeodomain-like_sf"/>
</dbReference>
<name>A0ABZ2UXB8_9CYAN</name>
<dbReference type="PROSITE" id="PS50977">
    <property type="entry name" value="HTH_TETR_2"/>
    <property type="match status" value="1"/>
</dbReference>
<dbReference type="PANTHER" id="PTHR30055">
    <property type="entry name" value="HTH-TYPE TRANSCRIPTIONAL REGULATOR RUTR"/>
    <property type="match status" value="1"/>
</dbReference>
<accession>A0ABZ2UXB8</accession>
<dbReference type="Proteomes" id="UP001483337">
    <property type="component" value="Chromosome"/>
</dbReference>
<dbReference type="PRINTS" id="PR00455">
    <property type="entry name" value="HTHTETR"/>
</dbReference>
<evidence type="ECO:0000256" key="3">
    <source>
        <dbReference type="ARBA" id="ARBA00023163"/>
    </source>
</evidence>
<dbReference type="InterPro" id="IPR001647">
    <property type="entry name" value="HTH_TetR"/>
</dbReference>